<comment type="subcellular location">
    <subcellularLocation>
        <location evidence="1">Cell membrane</location>
        <topology evidence="1">Multi-pass membrane protein</topology>
    </subcellularLocation>
</comment>
<dbReference type="Proteomes" id="UP000724672">
    <property type="component" value="Unassembled WGS sequence"/>
</dbReference>
<dbReference type="CDD" id="cd06173">
    <property type="entry name" value="MFS_MefA_like"/>
    <property type="match status" value="1"/>
</dbReference>
<feature type="transmembrane region" description="Helical" evidence="7">
    <location>
        <begin position="159"/>
        <end position="176"/>
    </location>
</feature>
<dbReference type="PANTHER" id="PTHR43266">
    <property type="entry name" value="MACROLIDE-EFFLUX PROTEIN"/>
    <property type="match status" value="1"/>
</dbReference>
<evidence type="ECO:0000313" key="9">
    <source>
        <dbReference type="Proteomes" id="UP000724672"/>
    </source>
</evidence>
<comment type="caution">
    <text evidence="8">The sequence shown here is derived from an EMBL/GenBank/DDBJ whole genome shotgun (WGS) entry which is preliminary data.</text>
</comment>
<sequence>MENMNEKIDGKDNGDPKENINIILYLAGKIVSLLGTHIYTFAISLYILRTTGSGLSFALSVLLGMVPRVLLSPVAGSLADKRDRKKMVVGLDILSGIIVLGLVVISSIYGLRLIFIYATTLFLAVVNTFFDVSIGAAIPNLVSDKNLVKINSYTQASTSLAAIMGPVLGGLIYGLVPIKLFLIINGISFLISGFSESFINFKYNMRDSKEKEELAAELATESPIQVDEKGIKALLKDIKEGLDFIKELKPIYALMKFALLYNLLINATLAVIMPFIINDTLKMSSTQFGVIEGSFSVGVLITSIVIGKLPEREKNLKILVIGTVIMGLMVAFIGIPAIGSLQNLNTSIHFIYFILVMIIFSACMIFVNIPISVAMQRMTPDKMMGRVMGTMGTLAGGIAPLGIIVSGLLLDVLPPFIIPIISGILIIIAALVMSRDKNLRDF</sequence>
<dbReference type="InterPro" id="IPR011701">
    <property type="entry name" value="MFS"/>
</dbReference>
<gene>
    <name evidence="8" type="ORF">GOQ27_11870</name>
</gene>
<name>A0A942UU34_9FIRM</name>
<dbReference type="PRINTS" id="PR01988">
    <property type="entry name" value="EXPORTERBACE"/>
</dbReference>
<dbReference type="Gene3D" id="1.20.1250.20">
    <property type="entry name" value="MFS general substrate transporter like domains"/>
    <property type="match status" value="1"/>
</dbReference>
<keyword evidence="4 7" id="KW-0812">Transmembrane</keyword>
<feature type="transmembrane region" description="Helical" evidence="7">
    <location>
        <begin position="258"/>
        <end position="277"/>
    </location>
</feature>
<evidence type="ECO:0000256" key="6">
    <source>
        <dbReference type="ARBA" id="ARBA00023136"/>
    </source>
</evidence>
<feature type="transmembrane region" description="Helical" evidence="7">
    <location>
        <begin position="416"/>
        <end position="433"/>
    </location>
</feature>
<keyword evidence="3" id="KW-1003">Cell membrane</keyword>
<keyword evidence="9" id="KW-1185">Reference proteome</keyword>
<dbReference type="InterPro" id="IPR022324">
    <property type="entry name" value="Bacilysin_exporter_BacE_put"/>
</dbReference>
<evidence type="ECO:0000256" key="7">
    <source>
        <dbReference type="SAM" id="Phobius"/>
    </source>
</evidence>
<evidence type="ECO:0000256" key="5">
    <source>
        <dbReference type="ARBA" id="ARBA00022989"/>
    </source>
</evidence>
<feature type="transmembrane region" description="Helical" evidence="7">
    <location>
        <begin position="115"/>
        <end position="138"/>
    </location>
</feature>
<organism evidence="8 9">
    <name type="scientific">Anaeromonas frigoriresistens</name>
    <dbReference type="NCBI Taxonomy" id="2683708"/>
    <lineage>
        <taxon>Bacteria</taxon>
        <taxon>Bacillati</taxon>
        <taxon>Bacillota</taxon>
        <taxon>Tissierellia</taxon>
        <taxon>Tissierellales</taxon>
        <taxon>Thermohalobacteraceae</taxon>
        <taxon>Anaeromonas</taxon>
    </lineage>
</organism>
<keyword evidence="2" id="KW-0813">Transport</keyword>
<dbReference type="PANTHER" id="PTHR43266:SF9">
    <property type="entry name" value="PERMEASE, MAJOR FACILITATOR SUPERFAMILY-RELATED"/>
    <property type="match status" value="1"/>
</dbReference>
<feature type="transmembrane region" description="Helical" evidence="7">
    <location>
        <begin position="350"/>
        <end position="375"/>
    </location>
</feature>
<accession>A0A942UU34</accession>
<feature type="transmembrane region" description="Helical" evidence="7">
    <location>
        <begin position="54"/>
        <end position="75"/>
    </location>
</feature>
<protein>
    <submittedName>
        <fullName evidence="8">MFS transporter</fullName>
    </submittedName>
</protein>
<dbReference type="RefSeq" id="WP_203367088.1">
    <property type="nucleotide sequence ID" value="NZ_WSFT01000042.1"/>
</dbReference>
<dbReference type="InterPro" id="IPR036259">
    <property type="entry name" value="MFS_trans_sf"/>
</dbReference>
<evidence type="ECO:0000256" key="2">
    <source>
        <dbReference type="ARBA" id="ARBA00022448"/>
    </source>
</evidence>
<reference evidence="8" key="1">
    <citation type="submission" date="2019-12" db="EMBL/GenBank/DDBJ databases">
        <title>Clostridiaceae gen. nov. sp. nov., isolated from sediment in Xinjiang, China.</title>
        <authorList>
            <person name="Zhang R."/>
        </authorList>
    </citation>
    <scope>NUCLEOTIDE SEQUENCE</scope>
    <source>
        <strain evidence="8">D2Q-11</strain>
    </source>
</reference>
<evidence type="ECO:0000256" key="4">
    <source>
        <dbReference type="ARBA" id="ARBA00022692"/>
    </source>
</evidence>
<dbReference type="GO" id="GO:0005886">
    <property type="term" value="C:plasma membrane"/>
    <property type="evidence" value="ECO:0007669"/>
    <property type="project" value="UniProtKB-SubCell"/>
</dbReference>
<feature type="transmembrane region" description="Helical" evidence="7">
    <location>
        <begin position="289"/>
        <end position="306"/>
    </location>
</feature>
<feature type="transmembrane region" description="Helical" evidence="7">
    <location>
        <begin position="21"/>
        <end position="48"/>
    </location>
</feature>
<feature type="transmembrane region" description="Helical" evidence="7">
    <location>
        <begin position="318"/>
        <end position="338"/>
    </location>
</feature>
<dbReference type="AlphaFoldDB" id="A0A942UU34"/>
<feature type="transmembrane region" description="Helical" evidence="7">
    <location>
        <begin position="87"/>
        <end position="109"/>
    </location>
</feature>
<keyword evidence="6 7" id="KW-0472">Membrane</keyword>
<proteinExistence type="predicted"/>
<dbReference type="SUPFAM" id="SSF103473">
    <property type="entry name" value="MFS general substrate transporter"/>
    <property type="match status" value="1"/>
</dbReference>
<keyword evidence="5 7" id="KW-1133">Transmembrane helix</keyword>
<evidence type="ECO:0000256" key="1">
    <source>
        <dbReference type="ARBA" id="ARBA00004651"/>
    </source>
</evidence>
<feature type="transmembrane region" description="Helical" evidence="7">
    <location>
        <begin position="387"/>
        <end position="410"/>
    </location>
</feature>
<feature type="transmembrane region" description="Helical" evidence="7">
    <location>
        <begin position="182"/>
        <end position="201"/>
    </location>
</feature>
<dbReference type="Pfam" id="PF07690">
    <property type="entry name" value="MFS_1"/>
    <property type="match status" value="1"/>
</dbReference>
<dbReference type="GO" id="GO:0022857">
    <property type="term" value="F:transmembrane transporter activity"/>
    <property type="evidence" value="ECO:0007669"/>
    <property type="project" value="InterPro"/>
</dbReference>
<evidence type="ECO:0000313" key="8">
    <source>
        <dbReference type="EMBL" id="MBS4539163.1"/>
    </source>
</evidence>
<evidence type="ECO:0000256" key="3">
    <source>
        <dbReference type="ARBA" id="ARBA00022475"/>
    </source>
</evidence>
<dbReference type="EMBL" id="WSFT01000042">
    <property type="protein sequence ID" value="MBS4539163.1"/>
    <property type="molecule type" value="Genomic_DNA"/>
</dbReference>